<protein>
    <recommendedName>
        <fullName evidence="2">Peptidase C45 hydrolase domain-containing protein</fullName>
    </recommendedName>
</protein>
<dbReference type="PANTHER" id="PTHR34180:SF1">
    <property type="entry name" value="BETA-ALANYL-DOPAMINE_CARCININE HYDROLASE"/>
    <property type="match status" value="1"/>
</dbReference>
<name>A0A7R9BXI3_9CRUS</name>
<dbReference type="InterPro" id="IPR047801">
    <property type="entry name" value="Peptidase_C45"/>
</dbReference>
<dbReference type="InterPro" id="IPR005079">
    <property type="entry name" value="Peptidase_C45_hydrolase"/>
</dbReference>
<keyword evidence="4" id="KW-1185">Reference proteome</keyword>
<proteinExistence type="predicted"/>
<organism evidence="3">
    <name type="scientific">Notodromas monacha</name>
    <dbReference type="NCBI Taxonomy" id="399045"/>
    <lineage>
        <taxon>Eukaryota</taxon>
        <taxon>Metazoa</taxon>
        <taxon>Ecdysozoa</taxon>
        <taxon>Arthropoda</taxon>
        <taxon>Crustacea</taxon>
        <taxon>Oligostraca</taxon>
        <taxon>Ostracoda</taxon>
        <taxon>Podocopa</taxon>
        <taxon>Podocopida</taxon>
        <taxon>Cypridocopina</taxon>
        <taxon>Cypridoidea</taxon>
        <taxon>Cyprididae</taxon>
        <taxon>Notodromas</taxon>
    </lineage>
</organism>
<dbReference type="Pfam" id="PF03417">
    <property type="entry name" value="AAT"/>
    <property type="match status" value="2"/>
</dbReference>
<feature type="signal peptide" evidence="1">
    <location>
        <begin position="1"/>
        <end position="21"/>
    </location>
</feature>
<feature type="domain" description="Peptidase C45 hydrolase" evidence="2">
    <location>
        <begin position="18"/>
        <end position="244"/>
    </location>
</feature>
<dbReference type="EMBL" id="OA885305">
    <property type="protein sequence ID" value="CAD7281896.1"/>
    <property type="molecule type" value="Genomic_DNA"/>
</dbReference>
<evidence type="ECO:0000259" key="2">
    <source>
        <dbReference type="Pfam" id="PF03417"/>
    </source>
</evidence>
<dbReference type="PANTHER" id="PTHR34180">
    <property type="entry name" value="PEPTIDASE C45"/>
    <property type="match status" value="1"/>
</dbReference>
<gene>
    <name evidence="3" type="ORF">NMOB1V02_LOCUS9531</name>
</gene>
<dbReference type="Gene3D" id="3.60.60.10">
    <property type="entry name" value="Penicillin V Acylase, Chain A"/>
    <property type="match status" value="1"/>
</dbReference>
<reference evidence="3" key="1">
    <citation type="submission" date="2020-11" db="EMBL/GenBank/DDBJ databases">
        <authorList>
            <person name="Tran Van P."/>
        </authorList>
    </citation>
    <scope>NUCLEOTIDE SEQUENCE</scope>
</reference>
<feature type="chain" id="PRO_5036210353" description="Peptidase C45 hydrolase domain-containing protein" evidence="1">
    <location>
        <begin position="22"/>
        <end position="431"/>
    </location>
</feature>
<feature type="domain" description="Peptidase C45 hydrolase" evidence="2">
    <location>
        <begin position="249"/>
        <end position="410"/>
    </location>
</feature>
<dbReference type="Proteomes" id="UP000678499">
    <property type="component" value="Unassembled WGS sequence"/>
</dbReference>
<sequence length="431" mass="48250">MEKNTIINFEITLLILAIGHTEDLQADLMNECYVTHVHYQDSSEEPRGKLKRTEEQIVSYCYPGDLPGYAMAVSEHLAVTVNELASLEIDPWGTPKGILARAALSCNSVEEMVEILTDKGHGISSGLSFNVMTLSEPKRRLFNIEVACRERDPEGNFLPDRQSRVSVHEVKENEVFFHCNLFQRIPVKPYEGAGASSECRLRVLTNNYPQPTSIDDLRMMLSDDSDHDYPVFREKGAKDKAKTAAITKGILARAALSCNSVEEMVEILTDKGHGISSGLSFNVMTLSEPKRRLFNIEVACRERDPEGNFLPDRQSRVSVHEVKENEVFFHCNLFQRIPVKPYEGAGASSECRLRVLTNNYPQPTSIDDLRMMLSDDSDHDYPVFREKGAKDKAKTAAISIYDGVSNEWTIFGDKATNDSALKLTLPLVAGP</sequence>
<evidence type="ECO:0000313" key="3">
    <source>
        <dbReference type="EMBL" id="CAD7281896.1"/>
    </source>
</evidence>
<dbReference type="EMBL" id="CAJPEX010003268">
    <property type="protein sequence ID" value="CAG0922048.1"/>
    <property type="molecule type" value="Genomic_DNA"/>
</dbReference>
<dbReference type="AlphaFoldDB" id="A0A7R9BXI3"/>
<keyword evidence="1" id="KW-0732">Signal</keyword>
<accession>A0A7R9BXI3</accession>
<evidence type="ECO:0000256" key="1">
    <source>
        <dbReference type="SAM" id="SignalP"/>
    </source>
</evidence>
<evidence type="ECO:0000313" key="4">
    <source>
        <dbReference type="Proteomes" id="UP000678499"/>
    </source>
</evidence>